<name>A0A0C9UQW1_SPHS4</name>
<protein>
    <submittedName>
        <fullName evidence="6">GMC oxidoreductase</fullName>
    </submittedName>
</protein>
<keyword evidence="7" id="KW-1185">Reference proteome</keyword>
<feature type="domain" description="Glucose-methanol-choline oxidoreductase N-terminal" evidence="5">
    <location>
        <begin position="12"/>
        <end position="147"/>
    </location>
</feature>
<accession>A0A0C9UQW1</accession>
<evidence type="ECO:0000313" key="6">
    <source>
        <dbReference type="EMBL" id="KIJ37144.1"/>
    </source>
</evidence>
<dbReference type="GO" id="GO:0016614">
    <property type="term" value="F:oxidoreductase activity, acting on CH-OH group of donors"/>
    <property type="evidence" value="ECO:0007669"/>
    <property type="project" value="InterPro"/>
</dbReference>
<dbReference type="Gene3D" id="3.50.50.60">
    <property type="entry name" value="FAD/NAD(P)-binding domain"/>
    <property type="match status" value="1"/>
</dbReference>
<dbReference type="Proteomes" id="UP000054279">
    <property type="component" value="Unassembled WGS sequence"/>
</dbReference>
<evidence type="ECO:0000256" key="4">
    <source>
        <dbReference type="ARBA" id="ARBA00022827"/>
    </source>
</evidence>
<comment type="cofactor">
    <cofactor evidence="1">
        <name>FAD</name>
        <dbReference type="ChEBI" id="CHEBI:57692"/>
    </cofactor>
</comment>
<evidence type="ECO:0000313" key="7">
    <source>
        <dbReference type="Proteomes" id="UP000054279"/>
    </source>
</evidence>
<dbReference type="Pfam" id="PF00732">
    <property type="entry name" value="GMC_oxred_N"/>
    <property type="match status" value="1"/>
</dbReference>
<dbReference type="PANTHER" id="PTHR11552">
    <property type="entry name" value="GLUCOSE-METHANOL-CHOLINE GMC OXIDOREDUCTASE"/>
    <property type="match status" value="1"/>
</dbReference>
<dbReference type="OrthoDB" id="3026655at2759"/>
<evidence type="ECO:0000256" key="3">
    <source>
        <dbReference type="ARBA" id="ARBA00022630"/>
    </source>
</evidence>
<keyword evidence="4" id="KW-0274">FAD</keyword>
<evidence type="ECO:0000256" key="2">
    <source>
        <dbReference type="ARBA" id="ARBA00010790"/>
    </source>
</evidence>
<evidence type="ECO:0000259" key="5">
    <source>
        <dbReference type="Pfam" id="PF00732"/>
    </source>
</evidence>
<dbReference type="HOGENOM" id="CLU_099298_0_0_1"/>
<dbReference type="Gene3D" id="3.30.560.10">
    <property type="entry name" value="Glucose Oxidase, domain 3"/>
    <property type="match status" value="1"/>
</dbReference>
<keyword evidence="3" id="KW-0285">Flavoprotein</keyword>
<evidence type="ECO:0000256" key="1">
    <source>
        <dbReference type="ARBA" id="ARBA00001974"/>
    </source>
</evidence>
<dbReference type="InterPro" id="IPR012132">
    <property type="entry name" value="GMC_OxRdtase"/>
</dbReference>
<dbReference type="EMBL" id="KN837171">
    <property type="protein sequence ID" value="KIJ37144.1"/>
    <property type="molecule type" value="Genomic_DNA"/>
</dbReference>
<dbReference type="SUPFAM" id="SSF51905">
    <property type="entry name" value="FAD/NAD(P)-binding domain"/>
    <property type="match status" value="1"/>
</dbReference>
<reference evidence="6 7" key="1">
    <citation type="submission" date="2014-06" db="EMBL/GenBank/DDBJ databases">
        <title>Evolutionary Origins and Diversification of the Mycorrhizal Mutualists.</title>
        <authorList>
            <consortium name="DOE Joint Genome Institute"/>
            <consortium name="Mycorrhizal Genomics Consortium"/>
            <person name="Kohler A."/>
            <person name="Kuo A."/>
            <person name="Nagy L.G."/>
            <person name="Floudas D."/>
            <person name="Copeland A."/>
            <person name="Barry K.W."/>
            <person name="Cichocki N."/>
            <person name="Veneault-Fourrey C."/>
            <person name="LaButti K."/>
            <person name="Lindquist E.A."/>
            <person name="Lipzen A."/>
            <person name="Lundell T."/>
            <person name="Morin E."/>
            <person name="Murat C."/>
            <person name="Riley R."/>
            <person name="Ohm R."/>
            <person name="Sun H."/>
            <person name="Tunlid A."/>
            <person name="Henrissat B."/>
            <person name="Grigoriev I.V."/>
            <person name="Hibbett D.S."/>
            <person name="Martin F."/>
        </authorList>
    </citation>
    <scope>NUCLEOTIDE SEQUENCE [LARGE SCALE GENOMIC DNA]</scope>
    <source>
        <strain evidence="6 7">SS14</strain>
    </source>
</reference>
<dbReference type="PANTHER" id="PTHR11552:SF147">
    <property type="entry name" value="CHOLINE DEHYDROGENASE, MITOCHONDRIAL"/>
    <property type="match status" value="1"/>
</dbReference>
<organism evidence="6 7">
    <name type="scientific">Sphaerobolus stellatus (strain SS14)</name>
    <dbReference type="NCBI Taxonomy" id="990650"/>
    <lineage>
        <taxon>Eukaryota</taxon>
        <taxon>Fungi</taxon>
        <taxon>Dikarya</taxon>
        <taxon>Basidiomycota</taxon>
        <taxon>Agaricomycotina</taxon>
        <taxon>Agaricomycetes</taxon>
        <taxon>Phallomycetidae</taxon>
        <taxon>Geastrales</taxon>
        <taxon>Sphaerobolaceae</taxon>
        <taxon>Sphaerobolus</taxon>
    </lineage>
</organism>
<comment type="similarity">
    <text evidence="2">Belongs to the GMC oxidoreductase family.</text>
</comment>
<gene>
    <name evidence="6" type="ORF">M422DRAFT_260298</name>
</gene>
<sequence>MAPVEQVMDKKFDYVIIGGGTSGNALAARLTKNPEISILALEAGQAWDNDPNVGTTIPQLGNPEYDWIFKTKNLGGKEVIWSRDKGLGGSSNMNFMMWSRPGKDEIDDRFGNKGWNHENFIPYIRKAENFHAPPEGIIKRDKLQVDPSWYGKAGPIDVSYLESSSNAEPIIREIRLVYERGRTGC</sequence>
<proteinExistence type="inferred from homology"/>
<dbReference type="InterPro" id="IPR036188">
    <property type="entry name" value="FAD/NAD-bd_sf"/>
</dbReference>
<dbReference type="AlphaFoldDB" id="A0A0C9UQW1"/>
<dbReference type="InterPro" id="IPR000172">
    <property type="entry name" value="GMC_OxRdtase_N"/>
</dbReference>
<dbReference type="GO" id="GO:0050660">
    <property type="term" value="F:flavin adenine dinucleotide binding"/>
    <property type="evidence" value="ECO:0007669"/>
    <property type="project" value="InterPro"/>
</dbReference>